<name>A0A1I4I651_METOL</name>
<dbReference type="EMBL" id="FOTL01000014">
    <property type="protein sequence ID" value="SFL49156.1"/>
    <property type="molecule type" value="Genomic_DNA"/>
</dbReference>
<evidence type="ECO:0000313" key="2">
    <source>
        <dbReference type="Proteomes" id="UP000183442"/>
    </source>
</evidence>
<dbReference type="OrthoDB" id="81902at2157"/>
<accession>A0A1I4I651</accession>
<evidence type="ECO:0000313" key="1">
    <source>
        <dbReference type="EMBL" id="SFL49156.1"/>
    </source>
</evidence>
<protein>
    <submittedName>
        <fullName evidence="1">Uncharacterized protein</fullName>
    </submittedName>
</protein>
<gene>
    <name evidence="1" type="ORF">SAMN02910297_01040</name>
</gene>
<reference evidence="2" key="1">
    <citation type="submission" date="2016-10" db="EMBL/GenBank/DDBJ databases">
        <authorList>
            <person name="Varghese N."/>
        </authorList>
    </citation>
    <scope>NUCLEOTIDE SEQUENCE [LARGE SCALE GENOMIC DNA]</scope>
    <source>
        <strain evidence="2">DSM 16632</strain>
    </source>
</reference>
<dbReference type="Proteomes" id="UP000183442">
    <property type="component" value="Unassembled WGS sequence"/>
</dbReference>
<dbReference type="AlphaFoldDB" id="A0A1I4I651"/>
<dbReference type="RefSeq" id="WP_074798487.1">
    <property type="nucleotide sequence ID" value="NZ_FOTL01000014.1"/>
</dbReference>
<sequence>MIENLENTKQPQDNIIKCEFCGFRFQKCDGVSCDSCPINCKTIKCPNCGYEILPESKSYNFLENKFKKLKADYLNKFKKIKSRLFK</sequence>
<organism evidence="1 2">
    <name type="scientific">Methanobrevibacter olleyae</name>
    <dbReference type="NCBI Taxonomy" id="294671"/>
    <lineage>
        <taxon>Archaea</taxon>
        <taxon>Methanobacteriati</taxon>
        <taxon>Methanobacteriota</taxon>
        <taxon>Methanomada group</taxon>
        <taxon>Methanobacteria</taxon>
        <taxon>Methanobacteriales</taxon>
        <taxon>Methanobacteriaceae</taxon>
        <taxon>Methanobrevibacter</taxon>
    </lineage>
</organism>
<proteinExistence type="predicted"/>